<dbReference type="InterPro" id="IPR013762">
    <property type="entry name" value="Integrase-like_cat_sf"/>
</dbReference>
<protein>
    <recommendedName>
        <fullName evidence="4">Tyr recombinase domain-containing protein</fullName>
    </recommendedName>
</protein>
<dbReference type="Gene3D" id="1.10.443.10">
    <property type="entry name" value="Intergrase catalytic core"/>
    <property type="match status" value="1"/>
</dbReference>
<name>A0ABT9ECV4_9PROT</name>
<organism evidence="2 3">
    <name type="scientific">Paracraurococcus lichenis</name>
    <dbReference type="NCBI Taxonomy" id="3064888"/>
    <lineage>
        <taxon>Bacteria</taxon>
        <taxon>Pseudomonadati</taxon>
        <taxon>Pseudomonadota</taxon>
        <taxon>Alphaproteobacteria</taxon>
        <taxon>Acetobacterales</taxon>
        <taxon>Roseomonadaceae</taxon>
        <taxon>Paracraurococcus</taxon>
    </lineage>
</organism>
<dbReference type="Proteomes" id="UP001243009">
    <property type="component" value="Unassembled WGS sequence"/>
</dbReference>
<sequence>MEQTGDYAALISHHTRDGTDVRLTHPPSLETVRWASCRWVSLTSGWYKVAAILKRMAGRAGLNATRISGHSCRVGMAQDLVASGADTAAVQQTGRRKTPVMPARYVEHLEAECGAVARYHQRRGD</sequence>
<comment type="caution">
    <text evidence="2">The sequence shown here is derived from an EMBL/GenBank/DDBJ whole genome shotgun (WGS) entry which is preliminary data.</text>
</comment>
<evidence type="ECO:0000256" key="1">
    <source>
        <dbReference type="ARBA" id="ARBA00023172"/>
    </source>
</evidence>
<keyword evidence="3" id="KW-1185">Reference proteome</keyword>
<keyword evidence="1" id="KW-0233">DNA recombination</keyword>
<dbReference type="RefSeq" id="WP_305108799.1">
    <property type="nucleotide sequence ID" value="NZ_JAUTWS010000141.1"/>
</dbReference>
<proteinExistence type="predicted"/>
<accession>A0ABT9ECV4</accession>
<evidence type="ECO:0008006" key="4">
    <source>
        <dbReference type="Google" id="ProtNLM"/>
    </source>
</evidence>
<dbReference type="SUPFAM" id="SSF56349">
    <property type="entry name" value="DNA breaking-rejoining enzymes"/>
    <property type="match status" value="1"/>
</dbReference>
<evidence type="ECO:0000313" key="2">
    <source>
        <dbReference type="EMBL" id="MDO9713952.1"/>
    </source>
</evidence>
<dbReference type="EMBL" id="JAUTWS010000141">
    <property type="protein sequence ID" value="MDO9713952.1"/>
    <property type="molecule type" value="Genomic_DNA"/>
</dbReference>
<gene>
    <name evidence="2" type="ORF">Q7A36_36955</name>
</gene>
<dbReference type="InterPro" id="IPR011010">
    <property type="entry name" value="DNA_brk_join_enz"/>
</dbReference>
<evidence type="ECO:0000313" key="3">
    <source>
        <dbReference type="Proteomes" id="UP001243009"/>
    </source>
</evidence>
<reference evidence="2 3" key="1">
    <citation type="submission" date="2023-08" db="EMBL/GenBank/DDBJ databases">
        <title>The draft genome sequence of Paracraurococcus sp. LOR1-02.</title>
        <authorList>
            <person name="Kingkaew E."/>
            <person name="Tanasupawat S."/>
        </authorList>
    </citation>
    <scope>NUCLEOTIDE SEQUENCE [LARGE SCALE GENOMIC DNA]</scope>
    <source>
        <strain evidence="2 3">LOR1-02</strain>
    </source>
</reference>